<gene>
    <name evidence="1" type="ORF">EDS130_LOCUS44139</name>
    <name evidence="2" type="ORF">XAT740_LOCUS46865</name>
</gene>
<dbReference type="EMBL" id="CAJNOR010006381">
    <property type="protein sequence ID" value="CAF1593819.1"/>
    <property type="molecule type" value="Genomic_DNA"/>
</dbReference>
<evidence type="ECO:0000313" key="2">
    <source>
        <dbReference type="EMBL" id="CAF1593819.1"/>
    </source>
</evidence>
<proteinExistence type="predicted"/>
<keyword evidence="3" id="KW-1185">Reference proteome</keyword>
<organism evidence="2 3">
    <name type="scientific">Adineta ricciae</name>
    <name type="common">Rotifer</name>
    <dbReference type="NCBI Taxonomy" id="249248"/>
    <lineage>
        <taxon>Eukaryota</taxon>
        <taxon>Metazoa</taxon>
        <taxon>Spiralia</taxon>
        <taxon>Gnathifera</taxon>
        <taxon>Rotifera</taxon>
        <taxon>Eurotatoria</taxon>
        <taxon>Bdelloidea</taxon>
        <taxon>Adinetida</taxon>
        <taxon>Adinetidae</taxon>
        <taxon>Adineta</taxon>
    </lineage>
</organism>
<sequence length="114" mass="13239">MANPIHDAQIDILLNGTKQHMEKLTKKYLTSPLTIDPFDLFFRELIEYLEGFYQIMSNVCKNVSGKTNRVLQENRTLLDQVNQVVKSNGELRTNNDQLSEEIKGIQARMQARER</sequence>
<evidence type="ECO:0000313" key="1">
    <source>
        <dbReference type="EMBL" id="CAF1524999.1"/>
    </source>
</evidence>
<dbReference type="Proteomes" id="UP000663852">
    <property type="component" value="Unassembled WGS sequence"/>
</dbReference>
<dbReference type="AlphaFoldDB" id="A0A816ABR8"/>
<protein>
    <submittedName>
        <fullName evidence="2">Uncharacterized protein</fullName>
    </submittedName>
</protein>
<evidence type="ECO:0000313" key="3">
    <source>
        <dbReference type="Proteomes" id="UP000663828"/>
    </source>
</evidence>
<name>A0A816ABR8_ADIRI</name>
<accession>A0A816ABR8</accession>
<dbReference type="Proteomes" id="UP000663828">
    <property type="component" value="Unassembled WGS sequence"/>
</dbReference>
<reference evidence="2" key="1">
    <citation type="submission" date="2021-02" db="EMBL/GenBank/DDBJ databases">
        <authorList>
            <person name="Nowell W R."/>
        </authorList>
    </citation>
    <scope>NUCLEOTIDE SEQUENCE</scope>
</reference>
<dbReference type="EMBL" id="CAJNOJ010000810">
    <property type="protein sequence ID" value="CAF1524999.1"/>
    <property type="molecule type" value="Genomic_DNA"/>
</dbReference>
<comment type="caution">
    <text evidence="2">The sequence shown here is derived from an EMBL/GenBank/DDBJ whole genome shotgun (WGS) entry which is preliminary data.</text>
</comment>